<dbReference type="Proteomes" id="UP001378592">
    <property type="component" value="Unassembled WGS sequence"/>
</dbReference>
<proteinExistence type="predicted"/>
<comment type="subcellular location">
    <subcellularLocation>
        <location evidence="1">Membrane</location>
        <topology evidence="1">Multi-pass membrane protein</topology>
    </subcellularLocation>
</comment>
<evidence type="ECO:0008006" key="8">
    <source>
        <dbReference type="Google" id="ProtNLM"/>
    </source>
</evidence>
<reference evidence="6 7" key="1">
    <citation type="submission" date="2024-03" db="EMBL/GenBank/DDBJ databases">
        <title>The genome assembly and annotation of the cricket Gryllus longicercus Weissman &amp; Gray.</title>
        <authorList>
            <person name="Szrajer S."/>
            <person name="Gray D."/>
            <person name="Ylla G."/>
        </authorList>
    </citation>
    <scope>NUCLEOTIDE SEQUENCE [LARGE SCALE GENOMIC DNA]</scope>
    <source>
        <strain evidence="6">DAG 2021-001</strain>
        <tissue evidence="6">Whole body minus gut</tissue>
    </source>
</reference>
<keyword evidence="7" id="KW-1185">Reference proteome</keyword>
<dbReference type="PANTHER" id="PTHR12489:SF19">
    <property type="entry name" value="LHFPL TETRASPAN SUBFAMILY MEMBER 2 PROTEIN"/>
    <property type="match status" value="1"/>
</dbReference>
<dbReference type="GO" id="GO:0016020">
    <property type="term" value="C:membrane"/>
    <property type="evidence" value="ECO:0007669"/>
    <property type="project" value="UniProtKB-SubCell"/>
</dbReference>
<organism evidence="6 7">
    <name type="scientific">Gryllus longicercus</name>
    <dbReference type="NCBI Taxonomy" id="2509291"/>
    <lineage>
        <taxon>Eukaryota</taxon>
        <taxon>Metazoa</taxon>
        <taxon>Ecdysozoa</taxon>
        <taxon>Arthropoda</taxon>
        <taxon>Hexapoda</taxon>
        <taxon>Insecta</taxon>
        <taxon>Pterygota</taxon>
        <taxon>Neoptera</taxon>
        <taxon>Polyneoptera</taxon>
        <taxon>Orthoptera</taxon>
        <taxon>Ensifera</taxon>
        <taxon>Gryllidea</taxon>
        <taxon>Grylloidea</taxon>
        <taxon>Gryllidae</taxon>
        <taxon>Gryllinae</taxon>
        <taxon>Gryllus</taxon>
    </lineage>
</organism>
<gene>
    <name evidence="6" type="ORF">R5R35_007721</name>
</gene>
<sequence>MCYVIVTARSLLWSLLSIVAVLGMLASIPSPTWLVGYPRKVAGNVTYSPSAGVYTRCAWVSGKELCGPFAIEGLATPSHIFPGCWKAALVLLFAGLAVASMSALASILAICKQALCRKSIFTISGAAQAVAAILYILGFVLYPGGWGSPRAQKLCGDEAAPFYPAECSIGWGLYAAVGSMGLTLLCALLSMQADIATSSDKVEFQIQQGRSLICLW</sequence>
<dbReference type="Pfam" id="PF10242">
    <property type="entry name" value="L_HMGIC_fpl"/>
    <property type="match status" value="1"/>
</dbReference>
<evidence type="ECO:0000256" key="3">
    <source>
        <dbReference type="ARBA" id="ARBA00022989"/>
    </source>
</evidence>
<evidence type="ECO:0000256" key="5">
    <source>
        <dbReference type="SAM" id="Phobius"/>
    </source>
</evidence>
<dbReference type="EMBL" id="JAZDUA010000467">
    <property type="protein sequence ID" value="KAK7792167.1"/>
    <property type="molecule type" value="Genomic_DNA"/>
</dbReference>
<dbReference type="Gene3D" id="1.20.140.150">
    <property type="match status" value="1"/>
</dbReference>
<comment type="caution">
    <text evidence="6">The sequence shown here is derived from an EMBL/GenBank/DDBJ whole genome shotgun (WGS) entry which is preliminary data.</text>
</comment>
<keyword evidence="2 5" id="KW-0812">Transmembrane</keyword>
<evidence type="ECO:0000313" key="7">
    <source>
        <dbReference type="Proteomes" id="UP001378592"/>
    </source>
</evidence>
<evidence type="ECO:0000256" key="2">
    <source>
        <dbReference type="ARBA" id="ARBA00022692"/>
    </source>
</evidence>
<protein>
    <recommendedName>
        <fullName evidence="8">Lipoma HMGIC fusion partner-like 2 protein</fullName>
    </recommendedName>
</protein>
<accession>A0AAN9V7Y7</accession>
<feature type="transmembrane region" description="Helical" evidence="5">
    <location>
        <begin position="120"/>
        <end position="142"/>
    </location>
</feature>
<feature type="transmembrane region" description="Helical" evidence="5">
    <location>
        <begin position="87"/>
        <end position="108"/>
    </location>
</feature>
<name>A0AAN9V7Y7_9ORTH</name>
<evidence type="ECO:0000256" key="4">
    <source>
        <dbReference type="ARBA" id="ARBA00023136"/>
    </source>
</evidence>
<dbReference type="PANTHER" id="PTHR12489">
    <property type="entry name" value="LIPOMA HMGIC FUSION PARTNER-LIKE PROTEIN"/>
    <property type="match status" value="1"/>
</dbReference>
<feature type="transmembrane region" description="Helical" evidence="5">
    <location>
        <begin position="171"/>
        <end position="191"/>
    </location>
</feature>
<evidence type="ECO:0000256" key="1">
    <source>
        <dbReference type="ARBA" id="ARBA00004141"/>
    </source>
</evidence>
<keyword evidence="4 5" id="KW-0472">Membrane</keyword>
<dbReference type="AlphaFoldDB" id="A0AAN9V7Y7"/>
<dbReference type="InterPro" id="IPR019372">
    <property type="entry name" value="LHFPL"/>
</dbReference>
<evidence type="ECO:0000313" key="6">
    <source>
        <dbReference type="EMBL" id="KAK7792167.1"/>
    </source>
</evidence>
<keyword evidence="3 5" id="KW-1133">Transmembrane helix</keyword>